<dbReference type="PRINTS" id="PR00455">
    <property type="entry name" value="HTHTETR"/>
</dbReference>
<feature type="DNA-binding region" description="H-T-H motif" evidence="2">
    <location>
        <begin position="33"/>
        <end position="52"/>
    </location>
</feature>
<comment type="caution">
    <text evidence="4">The sequence shown here is derived from an EMBL/GenBank/DDBJ whole genome shotgun (WGS) entry which is preliminary data.</text>
</comment>
<evidence type="ECO:0000256" key="2">
    <source>
        <dbReference type="PROSITE-ProRule" id="PRU00335"/>
    </source>
</evidence>
<name>A0ABM9AD13_9GAMM</name>
<feature type="domain" description="HTH tetR-type" evidence="3">
    <location>
        <begin position="10"/>
        <end position="70"/>
    </location>
</feature>
<dbReference type="PANTHER" id="PTHR30055">
    <property type="entry name" value="HTH-TYPE TRANSCRIPTIONAL REGULATOR RUTR"/>
    <property type="match status" value="1"/>
</dbReference>
<dbReference type="Pfam" id="PF14246">
    <property type="entry name" value="TetR_C_7"/>
    <property type="match status" value="1"/>
</dbReference>
<keyword evidence="1 2" id="KW-0238">DNA-binding</keyword>
<protein>
    <recommendedName>
        <fullName evidence="3">HTH tetR-type domain-containing protein</fullName>
    </recommendedName>
</protein>
<dbReference type="Gene3D" id="1.10.357.10">
    <property type="entry name" value="Tetracycline Repressor, domain 2"/>
    <property type="match status" value="1"/>
</dbReference>
<evidence type="ECO:0000313" key="5">
    <source>
        <dbReference type="Proteomes" id="UP000838100"/>
    </source>
</evidence>
<reference evidence="4" key="1">
    <citation type="submission" date="2021-12" db="EMBL/GenBank/DDBJ databases">
        <authorList>
            <person name="Rodrigo-Torres L."/>
            <person name="Arahal R. D."/>
            <person name="Lucena T."/>
        </authorList>
    </citation>
    <scope>NUCLEOTIDE SEQUENCE</scope>
    <source>
        <strain evidence="4">CECT 8267</strain>
    </source>
</reference>
<dbReference type="SUPFAM" id="SSF46689">
    <property type="entry name" value="Homeodomain-like"/>
    <property type="match status" value="1"/>
</dbReference>
<dbReference type="InterPro" id="IPR039536">
    <property type="entry name" value="TetR_C_Proteobacteria"/>
</dbReference>
<evidence type="ECO:0000259" key="3">
    <source>
        <dbReference type="PROSITE" id="PS50977"/>
    </source>
</evidence>
<dbReference type="Gene3D" id="1.10.10.60">
    <property type="entry name" value="Homeodomain-like"/>
    <property type="match status" value="1"/>
</dbReference>
<dbReference type="Proteomes" id="UP000838100">
    <property type="component" value="Unassembled WGS sequence"/>
</dbReference>
<sequence length="201" mass="22863">MTTVSKSKSALKTELILQAAEQLFCELGFTHTSMDAIAKRAGVSKQTVYSHFGTKTDLFSAAISAKCDVYQINEEIFQQNQPIKDTLIEFGRRFHRMVISEEAVSIYRTCVSQSKSHPELGQLFYQAGPQRIAQLLAEYLQEQVRIGRLGIDNIEHACFQLLLMLKSRSKMQLDLGVPSDNEDMSDYIESCITLFLNYYEK</sequence>
<dbReference type="PANTHER" id="PTHR30055:SF146">
    <property type="entry name" value="HTH-TYPE TRANSCRIPTIONAL DUAL REGULATOR CECR"/>
    <property type="match status" value="1"/>
</dbReference>
<dbReference type="InterPro" id="IPR050109">
    <property type="entry name" value="HTH-type_TetR-like_transc_reg"/>
</dbReference>
<evidence type="ECO:0000256" key="1">
    <source>
        <dbReference type="ARBA" id="ARBA00023125"/>
    </source>
</evidence>
<dbReference type="EMBL" id="CAKLPX010000001">
    <property type="protein sequence ID" value="CAH0990572.1"/>
    <property type="molecule type" value="Genomic_DNA"/>
</dbReference>
<dbReference type="PROSITE" id="PS50977">
    <property type="entry name" value="HTH_TETR_2"/>
    <property type="match status" value="1"/>
</dbReference>
<dbReference type="Pfam" id="PF00440">
    <property type="entry name" value="TetR_N"/>
    <property type="match status" value="1"/>
</dbReference>
<dbReference type="RefSeq" id="WP_237443254.1">
    <property type="nucleotide sequence ID" value="NZ_CAKLPX010000001.1"/>
</dbReference>
<evidence type="ECO:0000313" key="4">
    <source>
        <dbReference type="EMBL" id="CAH0990572.1"/>
    </source>
</evidence>
<dbReference type="InterPro" id="IPR001647">
    <property type="entry name" value="HTH_TetR"/>
</dbReference>
<dbReference type="InterPro" id="IPR009057">
    <property type="entry name" value="Homeodomain-like_sf"/>
</dbReference>
<keyword evidence="5" id="KW-1185">Reference proteome</keyword>
<gene>
    <name evidence="4" type="ORF">SIN8267_00665</name>
</gene>
<organism evidence="4 5">
    <name type="scientific">Sinobacterium norvegicum</name>
    <dbReference type="NCBI Taxonomy" id="1641715"/>
    <lineage>
        <taxon>Bacteria</taxon>
        <taxon>Pseudomonadati</taxon>
        <taxon>Pseudomonadota</taxon>
        <taxon>Gammaproteobacteria</taxon>
        <taxon>Cellvibrionales</taxon>
        <taxon>Spongiibacteraceae</taxon>
        <taxon>Sinobacterium</taxon>
    </lineage>
</organism>
<proteinExistence type="predicted"/>
<accession>A0ABM9AD13</accession>